<accession>A0A2S4W3D7</accession>
<protein>
    <submittedName>
        <fullName evidence="2">Uncharacterized protein</fullName>
    </submittedName>
</protein>
<dbReference type="PANTHER" id="PTHR47501:SF5">
    <property type="entry name" value="HAT C-TERMINAL DIMERISATION DOMAIN-CONTAINING PROTEIN"/>
    <property type="match status" value="1"/>
</dbReference>
<organism evidence="2 3">
    <name type="scientific">Puccinia striiformis</name>
    <dbReference type="NCBI Taxonomy" id="27350"/>
    <lineage>
        <taxon>Eukaryota</taxon>
        <taxon>Fungi</taxon>
        <taxon>Dikarya</taxon>
        <taxon>Basidiomycota</taxon>
        <taxon>Pucciniomycotina</taxon>
        <taxon>Pucciniomycetes</taxon>
        <taxon>Pucciniales</taxon>
        <taxon>Pucciniaceae</taxon>
        <taxon>Puccinia</taxon>
    </lineage>
</organism>
<dbReference type="VEuPathDB" id="FungiDB:PSHT_06820"/>
<dbReference type="VEuPathDB" id="FungiDB:PSTT_14846"/>
<evidence type="ECO:0000313" key="3">
    <source>
        <dbReference type="Proteomes" id="UP000238274"/>
    </source>
</evidence>
<dbReference type="EMBL" id="PKSM01000081">
    <property type="protein sequence ID" value="POW16207.1"/>
    <property type="molecule type" value="Genomic_DNA"/>
</dbReference>
<dbReference type="OrthoDB" id="2506420at2759"/>
<evidence type="ECO:0000256" key="1">
    <source>
        <dbReference type="SAM" id="MobiDB-lite"/>
    </source>
</evidence>
<comment type="caution">
    <text evidence="2">The sequence shown here is derived from an EMBL/GenBank/DDBJ whole genome shotgun (WGS) entry which is preliminary data.</text>
</comment>
<reference evidence="3" key="3">
    <citation type="journal article" date="2018" name="Mol. Plant Microbe Interact.">
        <title>Genome sequence resources for the wheat stripe rust pathogen (Puccinia striiformis f. sp. tritici) and the barley stripe rust pathogen (Puccinia striiformis f. sp. hordei).</title>
        <authorList>
            <person name="Xia C."/>
            <person name="Wang M."/>
            <person name="Yin C."/>
            <person name="Cornejo O.E."/>
            <person name="Hulbert S.H."/>
            <person name="Chen X."/>
        </authorList>
    </citation>
    <scope>NUCLEOTIDE SEQUENCE [LARGE SCALE GENOMIC DNA]</scope>
    <source>
        <strain evidence="3">93TX-2</strain>
    </source>
</reference>
<keyword evidence="3" id="KW-1185">Reference proteome</keyword>
<gene>
    <name evidence="2" type="ORF">PSHT_06820</name>
</gene>
<name>A0A2S4W3D7_9BASI</name>
<reference evidence="2 3" key="1">
    <citation type="submission" date="2017-12" db="EMBL/GenBank/DDBJ databases">
        <title>Gene loss provides genomic basis for host adaptation in cereal stripe rust fungi.</title>
        <authorList>
            <person name="Xia C."/>
        </authorList>
    </citation>
    <scope>NUCLEOTIDE SEQUENCE [LARGE SCALE GENOMIC DNA]</scope>
    <source>
        <strain evidence="2 3">93TX-2</strain>
    </source>
</reference>
<feature type="region of interest" description="Disordered" evidence="1">
    <location>
        <begin position="103"/>
        <end position="122"/>
    </location>
</feature>
<reference evidence="3" key="2">
    <citation type="journal article" date="2018" name="BMC Genomics">
        <title>Genomic insights into host adaptation between the wheat stripe rust pathogen (Puccinia striiformis f. sp. tritici) and the barley stripe rust pathogen (Puccinia striiformis f. sp. hordei).</title>
        <authorList>
            <person name="Xia C."/>
            <person name="Wang M."/>
            <person name="Yin C."/>
            <person name="Cornejo O.E."/>
            <person name="Hulbert S.H."/>
            <person name="Chen X."/>
        </authorList>
    </citation>
    <scope>NUCLEOTIDE SEQUENCE [LARGE SCALE GENOMIC DNA]</scope>
    <source>
        <strain evidence="3">93TX-2</strain>
    </source>
</reference>
<evidence type="ECO:0000313" key="2">
    <source>
        <dbReference type="EMBL" id="POW16207.1"/>
    </source>
</evidence>
<sequence length="288" mass="32543">MLLAIFVATHSPSCSHFICNFHKFIWQSISTQLTQHNHNQESDSHASDFTNQSQPQRCCSICASSDVVATKKATLTHPVTQKRKVEAFSASELERLSVQGIRNKKTRKQGDPSKGAIEGDFDYNQDTDNGSVTILLRLTGQAKVVLYDDPKNYFEESVCNQLDDPKNPLSFQCKWCPVIYRGHKTLLGNLQCHRDGFTQAGKSNKQCVNRHKAKLAGIKLPPLVAETRATTSSTPNTIQPYKVKFNNRVLNQILMMWQIRQALPWSCIKDSFLRVAFKYANPKAHLYA</sequence>
<dbReference type="AlphaFoldDB" id="A0A2S4W3D7"/>
<dbReference type="Proteomes" id="UP000238274">
    <property type="component" value="Unassembled WGS sequence"/>
</dbReference>
<dbReference type="PANTHER" id="PTHR47501">
    <property type="entry name" value="TRANSPOSASE-RELATED"/>
    <property type="match status" value="1"/>
</dbReference>
<proteinExistence type="predicted"/>